<dbReference type="PANTHER" id="PTHR43476">
    <property type="entry name" value="3-(3-HYDROXY-PHENYL)PROPIONATE/3-HYDROXYCINNAMIC ACID HYDROXYLASE"/>
    <property type="match status" value="1"/>
</dbReference>
<comment type="caution">
    <text evidence="6">The sequence shown here is derived from an EMBL/GenBank/DDBJ whole genome shotgun (WGS) entry which is preliminary data.</text>
</comment>
<keyword evidence="7" id="KW-1185">Reference proteome</keyword>
<keyword evidence="1" id="KW-0285">Flavoprotein</keyword>
<gene>
    <name evidence="6" type="ORF">NKR23_g6577</name>
</gene>
<dbReference type="InterPro" id="IPR002938">
    <property type="entry name" value="FAD-bd"/>
</dbReference>
<dbReference type="PRINTS" id="PR00420">
    <property type="entry name" value="RNGMNOXGNASE"/>
</dbReference>
<proteinExistence type="predicted"/>
<dbReference type="PANTHER" id="PTHR43476:SF4">
    <property type="entry name" value="BLR0106 PROTEIN"/>
    <property type="match status" value="1"/>
</dbReference>
<feature type="domain" description="FAD-binding" evidence="5">
    <location>
        <begin position="12"/>
        <end position="198"/>
    </location>
</feature>
<dbReference type="GO" id="GO:0071949">
    <property type="term" value="F:FAD binding"/>
    <property type="evidence" value="ECO:0007669"/>
    <property type="project" value="InterPro"/>
</dbReference>
<dbReference type="SUPFAM" id="SSF51905">
    <property type="entry name" value="FAD/NAD(P)-binding domain"/>
    <property type="match status" value="1"/>
</dbReference>
<evidence type="ECO:0000259" key="5">
    <source>
        <dbReference type="Pfam" id="PF01494"/>
    </source>
</evidence>
<evidence type="ECO:0000313" key="6">
    <source>
        <dbReference type="EMBL" id="KAJ9143471.1"/>
    </source>
</evidence>
<evidence type="ECO:0000256" key="1">
    <source>
        <dbReference type="ARBA" id="ARBA00022630"/>
    </source>
</evidence>
<evidence type="ECO:0000256" key="4">
    <source>
        <dbReference type="ARBA" id="ARBA00023027"/>
    </source>
</evidence>
<evidence type="ECO:0000256" key="3">
    <source>
        <dbReference type="ARBA" id="ARBA00023002"/>
    </source>
</evidence>
<keyword evidence="3" id="KW-0560">Oxidoreductase</keyword>
<dbReference type="InterPro" id="IPR036188">
    <property type="entry name" value="FAD/NAD-bd_sf"/>
</dbReference>
<dbReference type="Gene3D" id="3.50.50.60">
    <property type="entry name" value="FAD/NAD(P)-binding domain"/>
    <property type="match status" value="2"/>
</dbReference>
<keyword evidence="2" id="KW-0274">FAD</keyword>
<dbReference type="EMBL" id="JANBVO010000019">
    <property type="protein sequence ID" value="KAJ9143471.1"/>
    <property type="molecule type" value="Genomic_DNA"/>
</dbReference>
<dbReference type="Proteomes" id="UP001174694">
    <property type="component" value="Unassembled WGS sequence"/>
</dbReference>
<sequence length="335" mass="37067">MSADTFPISTSTVTIIGAGPVGLFTALALAKAGIDVVVFDSEKDVLTSPRAMIYLTVVLDEFMKMGLYDDLLEAGYANETGLSWRKPGGQVLAKLTGMPGHPVIQLGQHDVARIMLNHLRRHENVRVEFNTRLVEFEQSGETVKAIIESGAERKTRKHTSQYLVGADGGKSTVRHILGIPLEGFTWNDFDVVAANIDYDVESLGWEPGNFIVDEQYWAVVARLGKGSSWRVASGGLGLTTGFLDAALLGNVLKEIIKDGQPLARLQEYGQERRYRFLEYTNKAAITNRKRLLSTASEDVEEREEFFAQLNERNPAIFKRLLDEEFGISSTVGIKV</sequence>
<evidence type="ECO:0000256" key="2">
    <source>
        <dbReference type="ARBA" id="ARBA00022827"/>
    </source>
</evidence>
<dbReference type="AlphaFoldDB" id="A0AA38RKL7"/>
<reference evidence="6" key="1">
    <citation type="submission" date="2022-07" db="EMBL/GenBank/DDBJ databases">
        <title>Fungi with potential for degradation of polypropylene.</title>
        <authorList>
            <person name="Gostincar C."/>
        </authorList>
    </citation>
    <scope>NUCLEOTIDE SEQUENCE</scope>
    <source>
        <strain evidence="6">EXF-13308</strain>
    </source>
</reference>
<organism evidence="6 7">
    <name type="scientific">Pleurostoma richardsiae</name>
    <dbReference type="NCBI Taxonomy" id="41990"/>
    <lineage>
        <taxon>Eukaryota</taxon>
        <taxon>Fungi</taxon>
        <taxon>Dikarya</taxon>
        <taxon>Ascomycota</taxon>
        <taxon>Pezizomycotina</taxon>
        <taxon>Sordariomycetes</taxon>
        <taxon>Sordariomycetidae</taxon>
        <taxon>Calosphaeriales</taxon>
        <taxon>Pleurostomataceae</taxon>
        <taxon>Pleurostoma</taxon>
    </lineage>
</organism>
<dbReference type="GO" id="GO:0016491">
    <property type="term" value="F:oxidoreductase activity"/>
    <property type="evidence" value="ECO:0007669"/>
    <property type="project" value="UniProtKB-KW"/>
</dbReference>
<dbReference type="Pfam" id="PF01494">
    <property type="entry name" value="FAD_binding_3"/>
    <property type="match status" value="1"/>
</dbReference>
<keyword evidence="4" id="KW-0520">NAD</keyword>
<dbReference type="InterPro" id="IPR050631">
    <property type="entry name" value="PheA/TfdB_FAD_monoxygenase"/>
</dbReference>
<name>A0AA38RKL7_9PEZI</name>
<accession>A0AA38RKL7</accession>
<protein>
    <recommendedName>
        <fullName evidence="5">FAD-binding domain-containing protein</fullName>
    </recommendedName>
</protein>
<evidence type="ECO:0000313" key="7">
    <source>
        <dbReference type="Proteomes" id="UP001174694"/>
    </source>
</evidence>